<evidence type="ECO:0000313" key="3">
    <source>
        <dbReference type="Proteomes" id="UP000299102"/>
    </source>
</evidence>
<name>A0A4C1UJH3_EUMVA</name>
<reference evidence="2 3" key="1">
    <citation type="journal article" date="2019" name="Commun. Biol.">
        <title>The bagworm genome reveals a unique fibroin gene that provides high tensile strength.</title>
        <authorList>
            <person name="Kono N."/>
            <person name="Nakamura H."/>
            <person name="Ohtoshi R."/>
            <person name="Tomita M."/>
            <person name="Numata K."/>
            <person name="Arakawa K."/>
        </authorList>
    </citation>
    <scope>NUCLEOTIDE SEQUENCE [LARGE SCALE GENOMIC DNA]</scope>
</reference>
<dbReference type="Proteomes" id="UP000299102">
    <property type="component" value="Unassembled WGS sequence"/>
</dbReference>
<protein>
    <submittedName>
        <fullName evidence="2">Uncharacterized protein</fullName>
    </submittedName>
</protein>
<feature type="compositionally biased region" description="Basic and acidic residues" evidence="1">
    <location>
        <begin position="87"/>
        <end position="101"/>
    </location>
</feature>
<evidence type="ECO:0000313" key="2">
    <source>
        <dbReference type="EMBL" id="GBP26106.1"/>
    </source>
</evidence>
<feature type="region of interest" description="Disordered" evidence="1">
    <location>
        <begin position="48"/>
        <end position="118"/>
    </location>
</feature>
<feature type="region of interest" description="Disordered" evidence="1">
    <location>
        <begin position="1"/>
        <end position="29"/>
    </location>
</feature>
<keyword evidence="3" id="KW-1185">Reference proteome</keyword>
<dbReference type="EMBL" id="BGZK01000176">
    <property type="protein sequence ID" value="GBP26106.1"/>
    <property type="molecule type" value="Genomic_DNA"/>
</dbReference>
<sequence>MGGGAPGVEREAQLGLHTQPAADEQPRQYVSASSVLRPLRYVLLCCDVNPAPTPGRPRARALPRMRSASGGGTGRAVVDEGGTTRSTHADDRRPPEADERRPRRARTGDSAAPEAARAVSSCPLPLLLALVRVVSPIGEGPPEASVHN</sequence>
<proteinExistence type="predicted"/>
<evidence type="ECO:0000256" key="1">
    <source>
        <dbReference type="SAM" id="MobiDB-lite"/>
    </source>
</evidence>
<comment type="caution">
    <text evidence="2">The sequence shown here is derived from an EMBL/GenBank/DDBJ whole genome shotgun (WGS) entry which is preliminary data.</text>
</comment>
<accession>A0A4C1UJH3</accession>
<dbReference type="AlphaFoldDB" id="A0A4C1UJH3"/>
<gene>
    <name evidence="2" type="ORF">EVAR_15119_1</name>
</gene>
<organism evidence="2 3">
    <name type="scientific">Eumeta variegata</name>
    <name type="common">Bagworm moth</name>
    <name type="synonym">Eumeta japonica</name>
    <dbReference type="NCBI Taxonomy" id="151549"/>
    <lineage>
        <taxon>Eukaryota</taxon>
        <taxon>Metazoa</taxon>
        <taxon>Ecdysozoa</taxon>
        <taxon>Arthropoda</taxon>
        <taxon>Hexapoda</taxon>
        <taxon>Insecta</taxon>
        <taxon>Pterygota</taxon>
        <taxon>Neoptera</taxon>
        <taxon>Endopterygota</taxon>
        <taxon>Lepidoptera</taxon>
        <taxon>Glossata</taxon>
        <taxon>Ditrysia</taxon>
        <taxon>Tineoidea</taxon>
        <taxon>Psychidae</taxon>
        <taxon>Oiketicinae</taxon>
        <taxon>Eumeta</taxon>
    </lineage>
</organism>